<dbReference type="OrthoDB" id="408631at2759"/>
<dbReference type="GO" id="GO:1990871">
    <property type="term" value="C:Vma12-Vma22 assembly complex"/>
    <property type="evidence" value="ECO:0007669"/>
    <property type="project" value="TreeGrafter"/>
</dbReference>
<dbReference type="Pfam" id="PF21730">
    <property type="entry name" value="Vma22_CCDC115"/>
    <property type="match status" value="1"/>
</dbReference>
<evidence type="ECO:0000256" key="1">
    <source>
        <dbReference type="ARBA" id="ARBA00093634"/>
    </source>
</evidence>
<sequence length="195" mass="21717">MTDLLTPPASRQNSESPEAQIKQSSEAESCTELIQSLDRLLERYLELLDRHQKLQVELAKKLSSDSGEVDDKHQLGGSEHMFAVEVATSNPPVHQSETNNDGQETESEIDNTDEDQSSSAPEPKMPNERPRFSNPIHWYGVLVPPSLRSAQASFTEAVDQCLPELASVVVQMQSVEREVERLRSELGQAYLNDAS</sequence>
<dbReference type="VEuPathDB" id="FungiDB:ACLA_034450"/>
<dbReference type="GeneID" id="4702717"/>
<dbReference type="STRING" id="344612.A1CJB8"/>
<keyword evidence="5" id="KW-1185">Reference proteome</keyword>
<dbReference type="GO" id="GO:0070072">
    <property type="term" value="P:vacuolar proton-transporting V-type ATPase complex assembly"/>
    <property type="evidence" value="ECO:0007669"/>
    <property type="project" value="InterPro"/>
</dbReference>
<proteinExistence type="predicted"/>
<accession>A1CJB8</accession>
<protein>
    <recommendedName>
        <fullName evidence="1">Vacuolar ATPase assembly protein VMA22</fullName>
    </recommendedName>
</protein>
<evidence type="ECO:0000256" key="2">
    <source>
        <dbReference type="SAM" id="Coils"/>
    </source>
</evidence>
<evidence type="ECO:0000256" key="3">
    <source>
        <dbReference type="SAM" id="MobiDB-lite"/>
    </source>
</evidence>
<feature type="region of interest" description="Disordered" evidence="3">
    <location>
        <begin position="88"/>
        <end position="134"/>
    </location>
</feature>
<organism evidence="4 5">
    <name type="scientific">Aspergillus clavatus (strain ATCC 1007 / CBS 513.65 / DSM 816 / NCTC 3887 / NRRL 1 / QM 1276 / 107)</name>
    <dbReference type="NCBI Taxonomy" id="344612"/>
    <lineage>
        <taxon>Eukaryota</taxon>
        <taxon>Fungi</taxon>
        <taxon>Dikarya</taxon>
        <taxon>Ascomycota</taxon>
        <taxon>Pezizomycotina</taxon>
        <taxon>Eurotiomycetes</taxon>
        <taxon>Eurotiomycetidae</taxon>
        <taxon>Eurotiales</taxon>
        <taxon>Aspergillaceae</taxon>
        <taxon>Aspergillus</taxon>
        <taxon>Aspergillus subgen. Fumigati</taxon>
    </lineage>
</organism>
<dbReference type="AlphaFoldDB" id="A1CJB8"/>
<dbReference type="InterPro" id="IPR040357">
    <property type="entry name" value="Vma22/CCDC115"/>
</dbReference>
<feature type="coiled-coil region" evidence="2">
    <location>
        <begin position="165"/>
        <end position="192"/>
    </location>
</feature>
<dbReference type="HOGENOM" id="CLU_057721_0_0_1"/>
<dbReference type="Proteomes" id="UP000006701">
    <property type="component" value="Unassembled WGS sequence"/>
</dbReference>
<dbReference type="EMBL" id="DS027056">
    <property type="protein sequence ID" value="EAW09242.1"/>
    <property type="molecule type" value="Genomic_DNA"/>
</dbReference>
<feature type="compositionally biased region" description="Acidic residues" evidence="3">
    <location>
        <begin position="103"/>
        <end position="116"/>
    </location>
</feature>
<dbReference type="OMA" id="GQDCYDE"/>
<evidence type="ECO:0000313" key="5">
    <source>
        <dbReference type="Proteomes" id="UP000006701"/>
    </source>
</evidence>
<keyword evidence="2" id="KW-0175">Coiled coil</keyword>
<name>A1CJB8_ASPCL</name>
<dbReference type="GO" id="GO:0051082">
    <property type="term" value="F:unfolded protein binding"/>
    <property type="evidence" value="ECO:0007669"/>
    <property type="project" value="TreeGrafter"/>
</dbReference>
<reference evidence="4 5" key="1">
    <citation type="journal article" date="2008" name="PLoS Genet.">
        <title>Genomic islands in the pathogenic filamentous fungus Aspergillus fumigatus.</title>
        <authorList>
            <person name="Fedorova N.D."/>
            <person name="Khaldi N."/>
            <person name="Joardar V.S."/>
            <person name="Maiti R."/>
            <person name="Amedeo P."/>
            <person name="Anderson M.J."/>
            <person name="Crabtree J."/>
            <person name="Silva J.C."/>
            <person name="Badger J.H."/>
            <person name="Albarraq A."/>
            <person name="Angiuoli S."/>
            <person name="Bussey H."/>
            <person name="Bowyer P."/>
            <person name="Cotty P.J."/>
            <person name="Dyer P.S."/>
            <person name="Egan A."/>
            <person name="Galens K."/>
            <person name="Fraser-Liggett C.M."/>
            <person name="Haas B.J."/>
            <person name="Inman J.M."/>
            <person name="Kent R."/>
            <person name="Lemieux S."/>
            <person name="Malavazi I."/>
            <person name="Orvis J."/>
            <person name="Roemer T."/>
            <person name="Ronning C.M."/>
            <person name="Sundaram J.P."/>
            <person name="Sutton G."/>
            <person name="Turner G."/>
            <person name="Venter J.C."/>
            <person name="White O.R."/>
            <person name="Whitty B.R."/>
            <person name="Youngman P."/>
            <person name="Wolfe K.H."/>
            <person name="Goldman G.H."/>
            <person name="Wortman J.R."/>
            <person name="Jiang B."/>
            <person name="Denning D.W."/>
            <person name="Nierman W.C."/>
        </authorList>
    </citation>
    <scope>NUCLEOTIDE SEQUENCE [LARGE SCALE GENOMIC DNA]</scope>
    <source>
        <strain evidence="5">ATCC 1007 / CBS 513.65 / DSM 816 / NCTC 3887 / NRRL 1</strain>
    </source>
</reference>
<feature type="compositionally biased region" description="Polar residues" evidence="3">
    <location>
        <begin position="88"/>
        <end position="102"/>
    </location>
</feature>
<evidence type="ECO:0000313" key="4">
    <source>
        <dbReference type="EMBL" id="EAW09242.1"/>
    </source>
</evidence>
<dbReference type="RefSeq" id="XP_001270668.1">
    <property type="nucleotide sequence ID" value="XM_001270667.1"/>
</dbReference>
<dbReference type="PANTHER" id="PTHR31996:SF2">
    <property type="entry name" value="COILED-COIL DOMAIN-CONTAINING PROTEIN 115"/>
    <property type="match status" value="1"/>
</dbReference>
<feature type="region of interest" description="Disordered" evidence="3">
    <location>
        <begin position="1"/>
        <end position="28"/>
    </location>
</feature>
<dbReference type="KEGG" id="act:ACLA_034450"/>
<dbReference type="PANTHER" id="PTHR31996">
    <property type="entry name" value="COILED-COIL DOMAIN-CONTAINING PROTEIN 115"/>
    <property type="match status" value="1"/>
</dbReference>
<feature type="compositionally biased region" description="Polar residues" evidence="3">
    <location>
        <begin position="9"/>
        <end position="28"/>
    </location>
</feature>
<gene>
    <name evidence="4" type="ORF">ACLA_034450</name>
</gene>